<feature type="modified residue" description="4-aspartylphosphate" evidence="9">
    <location>
        <position position="808"/>
    </location>
</feature>
<dbReference type="Gene3D" id="3.40.50.2300">
    <property type="match status" value="1"/>
</dbReference>
<keyword evidence="3 9" id="KW-0597">Phosphoprotein</keyword>
<evidence type="ECO:0000256" key="7">
    <source>
        <dbReference type="ARBA" id="ARBA00022840"/>
    </source>
</evidence>
<evidence type="ECO:0000256" key="1">
    <source>
        <dbReference type="ARBA" id="ARBA00000085"/>
    </source>
</evidence>
<dbReference type="SUPFAM" id="SSF55785">
    <property type="entry name" value="PYP-like sensor domain (PAS domain)"/>
    <property type="match status" value="2"/>
</dbReference>
<feature type="transmembrane region" description="Helical" evidence="10">
    <location>
        <begin position="129"/>
        <end position="149"/>
    </location>
</feature>
<feature type="transmembrane region" description="Helical" evidence="10">
    <location>
        <begin position="31"/>
        <end position="52"/>
    </location>
</feature>
<dbReference type="SMART" id="SM00388">
    <property type="entry name" value="HisKA"/>
    <property type="match status" value="1"/>
</dbReference>
<gene>
    <name evidence="15" type="ORF">DIZ80_00550</name>
</gene>
<evidence type="ECO:0000259" key="13">
    <source>
        <dbReference type="PROSITE" id="PS50112"/>
    </source>
</evidence>
<dbReference type="Pfam" id="PF02518">
    <property type="entry name" value="HATPase_c"/>
    <property type="match status" value="1"/>
</dbReference>
<dbReference type="SMART" id="SM00091">
    <property type="entry name" value="PAS"/>
    <property type="match status" value="2"/>
</dbReference>
<dbReference type="PANTHER" id="PTHR43065">
    <property type="entry name" value="SENSOR HISTIDINE KINASE"/>
    <property type="match status" value="1"/>
</dbReference>
<proteinExistence type="predicted"/>
<dbReference type="EMBL" id="QFXC01000002">
    <property type="protein sequence ID" value="RDH85996.1"/>
    <property type="molecule type" value="Genomic_DNA"/>
</dbReference>
<dbReference type="Pfam" id="PF00072">
    <property type="entry name" value="Response_reg"/>
    <property type="match status" value="1"/>
</dbReference>
<dbReference type="InterPro" id="IPR000014">
    <property type="entry name" value="PAS"/>
</dbReference>
<sequence length="884" mass="99373">MLNRIKINPASFITPLFLVLCLSVIRLQYGVLLFHTLAELFSVMVGVLMLVIAWNTRRFTHNDFLVYLGTGYFWVAMLDTWHTFTVNGIPFFNITDSEVTLHFWIYTRLFEALLLLSASIFLKRKLKAKLAFVSGGLLSLVIIWVSFSLTSPVMLTSEGLTAFKIGVEILVIVLLLLAIFIYFSKKELLTPRVLHYLLASLTLTICAELFFTLYTDFHGVPFVIGHLFKFLSFWMIYQAIVQTTLKEPFSIMAQASNSYDAIPHPAIVVDRHGLITQVNNAAEDMANKSAQALFQKPVHRYFHAPNVTEETCELCQAIKDCKTLNNHVVFFPETEKWFIVSLAAIKLGDSIDGMVQSLTDITERKKSEIAFRDSESHMKTLVQTLPDLIWLKDPDGVYLSCNERFELLFGVSESDLIGKTDYDFVDKDIADFFRKHDKAAMSAGEPTINEEELTFSNDGHKELVETIKTPMFSPAGELIGVLGIARDITDRRQAEKSLIRVQKMDAIGQLTGGIAHDFNNLLGVILGNLELLELQIEDHDKAHKRIKSIYESGKRAANLTKQLLGFSRNQASQLSVVKINDVIESMTDMISRSITPEIKIEQHFFDELWKTEIDAGEFKDSVLNLCINARDAITGHGKLIIATENVTLNKEYSEHTPGLNPGKYVKLTVTDNGVGIPENLTERVFEPFFTTKDQGKGTGLGLAMVYGFVKRSNGYIKCNSEEGVGTSFIIYLPKSELKEIPVVENIISKESTPRSHETILVVDDETGLLNLAKDILEMQGYRVLTASDGIKALDILAKEHSIDLLFSDVVMPNGMSGYELAEQATKNNPKLKVLMTSGYTEDVIPNKEQTQFSDTLLRKPYTHAELTGRIRALIDELDEKLEIN</sequence>
<evidence type="ECO:0000256" key="9">
    <source>
        <dbReference type="PROSITE-ProRule" id="PRU00169"/>
    </source>
</evidence>
<feature type="transmembrane region" description="Helical" evidence="10">
    <location>
        <begin position="161"/>
        <end position="183"/>
    </location>
</feature>
<evidence type="ECO:0000256" key="5">
    <source>
        <dbReference type="ARBA" id="ARBA00022741"/>
    </source>
</evidence>
<keyword evidence="7" id="KW-0067">ATP-binding</keyword>
<dbReference type="PRINTS" id="PR00344">
    <property type="entry name" value="BCTRLSENSOR"/>
</dbReference>
<dbReference type="InterPro" id="IPR033425">
    <property type="entry name" value="MASE3"/>
</dbReference>
<dbReference type="CDD" id="cd00130">
    <property type="entry name" value="PAS"/>
    <property type="match status" value="2"/>
</dbReference>
<dbReference type="Gene3D" id="3.30.450.20">
    <property type="entry name" value="PAS domain"/>
    <property type="match status" value="2"/>
</dbReference>
<dbReference type="PROSITE" id="PS50110">
    <property type="entry name" value="RESPONSE_REGULATORY"/>
    <property type="match status" value="1"/>
</dbReference>
<evidence type="ECO:0000259" key="14">
    <source>
        <dbReference type="PROSITE" id="PS50113"/>
    </source>
</evidence>
<evidence type="ECO:0000313" key="15">
    <source>
        <dbReference type="EMBL" id="RDH85996.1"/>
    </source>
</evidence>
<dbReference type="PROSITE" id="PS50112">
    <property type="entry name" value="PAS"/>
    <property type="match status" value="1"/>
</dbReference>
<dbReference type="NCBIfam" id="TIGR00229">
    <property type="entry name" value="sensory_box"/>
    <property type="match status" value="2"/>
</dbReference>
<feature type="transmembrane region" description="Helical" evidence="10">
    <location>
        <begin position="7"/>
        <end position="25"/>
    </location>
</feature>
<dbReference type="GO" id="GO:0000155">
    <property type="term" value="F:phosphorelay sensor kinase activity"/>
    <property type="evidence" value="ECO:0007669"/>
    <property type="project" value="InterPro"/>
</dbReference>
<dbReference type="Proteomes" id="UP000254266">
    <property type="component" value="Unassembled WGS sequence"/>
</dbReference>
<dbReference type="InterPro" id="IPR001789">
    <property type="entry name" value="Sig_transdc_resp-reg_receiver"/>
</dbReference>
<keyword evidence="16" id="KW-1185">Reference proteome</keyword>
<dbReference type="SUPFAM" id="SSF52172">
    <property type="entry name" value="CheY-like"/>
    <property type="match status" value="1"/>
</dbReference>
<dbReference type="Gene3D" id="3.30.565.10">
    <property type="entry name" value="Histidine kinase-like ATPase, C-terminal domain"/>
    <property type="match status" value="1"/>
</dbReference>
<dbReference type="InterPro" id="IPR000700">
    <property type="entry name" value="PAS-assoc_C"/>
</dbReference>
<evidence type="ECO:0000256" key="6">
    <source>
        <dbReference type="ARBA" id="ARBA00022777"/>
    </source>
</evidence>
<dbReference type="InterPro" id="IPR003594">
    <property type="entry name" value="HATPase_dom"/>
</dbReference>
<dbReference type="SMART" id="SM00448">
    <property type="entry name" value="REC"/>
    <property type="match status" value="1"/>
</dbReference>
<comment type="catalytic activity">
    <reaction evidence="1">
        <text>ATP + protein L-histidine = ADP + protein N-phospho-L-histidine.</text>
        <dbReference type="EC" id="2.7.13.3"/>
    </reaction>
</comment>
<feature type="transmembrane region" description="Helical" evidence="10">
    <location>
        <begin position="195"/>
        <end position="214"/>
    </location>
</feature>
<feature type="domain" description="PAC" evidence="14">
    <location>
        <begin position="448"/>
        <end position="500"/>
    </location>
</feature>
<dbReference type="InterPro" id="IPR036097">
    <property type="entry name" value="HisK_dim/P_sf"/>
</dbReference>
<evidence type="ECO:0000256" key="10">
    <source>
        <dbReference type="SAM" id="Phobius"/>
    </source>
</evidence>
<reference evidence="15 16" key="1">
    <citation type="journal article" date="2018" name="ISME J.">
        <title>Endosymbiont genomes yield clues of tubeworm success.</title>
        <authorList>
            <person name="Li Y."/>
            <person name="Liles M.R."/>
            <person name="Halanych K.M."/>
        </authorList>
    </citation>
    <scope>NUCLEOTIDE SEQUENCE [LARGE SCALE GENOMIC DNA]</scope>
    <source>
        <strain evidence="15">A1464</strain>
    </source>
</reference>
<feature type="domain" description="Response regulatory" evidence="12">
    <location>
        <begin position="758"/>
        <end position="874"/>
    </location>
</feature>
<keyword evidence="4" id="KW-0808">Transferase</keyword>
<dbReference type="CDD" id="cd00082">
    <property type="entry name" value="HisKA"/>
    <property type="match status" value="1"/>
</dbReference>
<comment type="caution">
    <text evidence="15">The sequence shown here is derived from an EMBL/GenBank/DDBJ whole genome shotgun (WGS) entry which is preliminary data.</text>
</comment>
<dbReference type="InterPro" id="IPR011006">
    <property type="entry name" value="CheY-like_superfamily"/>
</dbReference>
<dbReference type="PROSITE" id="PS50109">
    <property type="entry name" value="HIS_KIN"/>
    <property type="match status" value="1"/>
</dbReference>
<dbReference type="SMART" id="SM00387">
    <property type="entry name" value="HATPase_c"/>
    <property type="match status" value="1"/>
</dbReference>
<keyword evidence="6" id="KW-0418">Kinase</keyword>
<dbReference type="Pfam" id="PF17159">
    <property type="entry name" value="MASE3"/>
    <property type="match status" value="1"/>
</dbReference>
<dbReference type="InterPro" id="IPR004358">
    <property type="entry name" value="Sig_transdc_His_kin-like_C"/>
</dbReference>
<keyword evidence="8" id="KW-0902">Two-component regulatory system</keyword>
<dbReference type="InterPro" id="IPR035965">
    <property type="entry name" value="PAS-like_dom_sf"/>
</dbReference>
<dbReference type="InterPro" id="IPR036890">
    <property type="entry name" value="HATPase_C_sf"/>
</dbReference>
<keyword evidence="10" id="KW-0472">Membrane</keyword>
<accession>A0A370DPC9</accession>
<dbReference type="SUPFAM" id="SSF55874">
    <property type="entry name" value="ATPase domain of HSP90 chaperone/DNA topoisomerase II/histidine kinase"/>
    <property type="match status" value="1"/>
</dbReference>
<keyword evidence="5" id="KW-0547">Nucleotide-binding</keyword>
<dbReference type="PANTHER" id="PTHR43065:SF46">
    <property type="entry name" value="C4-DICARBOXYLATE TRANSPORT SENSOR PROTEIN DCTB"/>
    <property type="match status" value="1"/>
</dbReference>
<protein>
    <recommendedName>
        <fullName evidence="2">histidine kinase</fullName>
        <ecNumber evidence="2">2.7.13.3</ecNumber>
    </recommendedName>
</protein>
<dbReference type="Pfam" id="PF08448">
    <property type="entry name" value="PAS_4"/>
    <property type="match status" value="2"/>
</dbReference>
<feature type="domain" description="PAS" evidence="13">
    <location>
        <begin position="374"/>
        <end position="444"/>
    </location>
</feature>
<evidence type="ECO:0000256" key="4">
    <source>
        <dbReference type="ARBA" id="ARBA00022679"/>
    </source>
</evidence>
<dbReference type="InterPro" id="IPR003661">
    <property type="entry name" value="HisK_dim/P_dom"/>
</dbReference>
<name>A0A370DPC9_9GAMM</name>
<feature type="transmembrane region" description="Helical" evidence="10">
    <location>
        <begin position="64"/>
        <end position="83"/>
    </location>
</feature>
<organism evidence="15 16">
    <name type="scientific">endosymbiont of Galathealinum brachiosum</name>
    <dbReference type="NCBI Taxonomy" id="2200906"/>
    <lineage>
        <taxon>Bacteria</taxon>
        <taxon>Pseudomonadati</taxon>
        <taxon>Pseudomonadota</taxon>
        <taxon>Gammaproteobacteria</taxon>
        <taxon>sulfur-oxidizing symbionts</taxon>
    </lineage>
</organism>
<dbReference type="InterPro" id="IPR013656">
    <property type="entry name" value="PAS_4"/>
</dbReference>
<evidence type="ECO:0000259" key="12">
    <source>
        <dbReference type="PROSITE" id="PS50110"/>
    </source>
</evidence>
<evidence type="ECO:0000256" key="3">
    <source>
        <dbReference type="ARBA" id="ARBA00022553"/>
    </source>
</evidence>
<dbReference type="InterPro" id="IPR005467">
    <property type="entry name" value="His_kinase_dom"/>
</dbReference>
<dbReference type="SUPFAM" id="SSF47384">
    <property type="entry name" value="Homodimeric domain of signal transducing histidine kinase"/>
    <property type="match status" value="1"/>
</dbReference>
<dbReference type="GO" id="GO:0005524">
    <property type="term" value="F:ATP binding"/>
    <property type="evidence" value="ECO:0007669"/>
    <property type="project" value="UniProtKB-KW"/>
</dbReference>
<dbReference type="Gene3D" id="1.10.287.130">
    <property type="match status" value="1"/>
</dbReference>
<feature type="transmembrane region" description="Helical" evidence="10">
    <location>
        <begin position="103"/>
        <end position="122"/>
    </location>
</feature>
<dbReference type="EC" id="2.7.13.3" evidence="2"/>
<keyword evidence="10" id="KW-0812">Transmembrane</keyword>
<keyword evidence="10" id="KW-1133">Transmembrane helix</keyword>
<evidence type="ECO:0000313" key="16">
    <source>
        <dbReference type="Proteomes" id="UP000254266"/>
    </source>
</evidence>
<evidence type="ECO:0000259" key="11">
    <source>
        <dbReference type="PROSITE" id="PS50109"/>
    </source>
</evidence>
<dbReference type="Pfam" id="PF00512">
    <property type="entry name" value="HisKA"/>
    <property type="match status" value="1"/>
</dbReference>
<dbReference type="PROSITE" id="PS50113">
    <property type="entry name" value="PAC"/>
    <property type="match status" value="1"/>
</dbReference>
<evidence type="ECO:0000256" key="2">
    <source>
        <dbReference type="ARBA" id="ARBA00012438"/>
    </source>
</evidence>
<feature type="domain" description="Histidine kinase" evidence="11">
    <location>
        <begin position="513"/>
        <end position="736"/>
    </location>
</feature>
<evidence type="ECO:0000256" key="8">
    <source>
        <dbReference type="ARBA" id="ARBA00023012"/>
    </source>
</evidence>
<dbReference type="AlphaFoldDB" id="A0A370DPC9"/>